<dbReference type="InterPro" id="IPR038740">
    <property type="entry name" value="BioF2-like_GNAT_dom"/>
</dbReference>
<keyword evidence="2" id="KW-0808">Transferase</keyword>
<proteinExistence type="predicted"/>
<keyword evidence="3" id="KW-1185">Reference proteome</keyword>
<organism evidence="2 3">
    <name type="scientific">Demequina muriae</name>
    <dbReference type="NCBI Taxonomy" id="3051664"/>
    <lineage>
        <taxon>Bacteria</taxon>
        <taxon>Bacillati</taxon>
        <taxon>Actinomycetota</taxon>
        <taxon>Actinomycetes</taxon>
        <taxon>Micrococcales</taxon>
        <taxon>Demequinaceae</taxon>
        <taxon>Demequina</taxon>
    </lineage>
</organism>
<feature type="domain" description="BioF2-like acetyltransferase" evidence="1">
    <location>
        <begin position="199"/>
        <end position="334"/>
    </location>
</feature>
<evidence type="ECO:0000259" key="1">
    <source>
        <dbReference type="Pfam" id="PF13480"/>
    </source>
</evidence>
<sequence>MTTGGAGRVVVIRLADASPPDIERWWDLYGRAVEPHPNTAPAWILGAASTPHERDGLLLCVLQNGERWDALLLAAVGTAVVARRSRPALSNDDGLLGDATTHRHPLLSGDDPAGALAALLRGLPRHVTPPVMRLAMMPLDGPSGDALVAGVRRSRRTAIIDHTVDRRFLDQQDVTALSPPVATADYVRALAGLGASTGHSLRRHANRLDRHGSAPLAVSDDTDRPGALDEFDELLNSGWKGDSGRGGASPRVRGVEAGWRESIEAFQARGVLRLLSMRLDGRPAYMSLGVQAGATVFGFSDAYDEDLAQHRVGTLGRVVTAVEWLRRDDVTRYDPCMWPVNEEANRIYASSRPFGTVTCALRPGGAALLTLTKVKRRAGS</sequence>
<dbReference type="RefSeq" id="WP_301142399.1">
    <property type="nucleotide sequence ID" value="NZ_JAUHQA010000001.1"/>
</dbReference>
<evidence type="ECO:0000313" key="3">
    <source>
        <dbReference type="Proteomes" id="UP001172708"/>
    </source>
</evidence>
<evidence type="ECO:0000313" key="2">
    <source>
        <dbReference type="EMBL" id="MDN4480930.1"/>
    </source>
</evidence>
<name>A0ABT8GHN2_9MICO</name>
<dbReference type="EC" id="2.3.1.-" evidence="2"/>
<comment type="caution">
    <text evidence="2">The sequence shown here is derived from an EMBL/GenBank/DDBJ whole genome shotgun (WGS) entry which is preliminary data.</text>
</comment>
<reference evidence="2" key="1">
    <citation type="submission" date="2023-06" db="EMBL/GenBank/DDBJ databases">
        <title>Egi l300058.</title>
        <authorList>
            <person name="Gao L."/>
            <person name="Fang B.-Z."/>
            <person name="Li W.-J."/>
        </authorList>
    </citation>
    <scope>NUCLEOTIDE SEQUENCE</scope>
    <source>
        <strain evidence="2">EGI L300058</strain>
    </source>
</reference>
<protein>
    <submittedName>
        <fullName evidence="2">GNAT family N-acetyltransferase</fullName>
        <ecNumber evidence="2">2.3.1.-</ecNumber>
    </submittedName>
</protein>
<dbReference type="Pfam" id="PF13480">
    <property type="entry name" value="Acetyltransf_6"/>
    <property type="match status" value="1"/>
</dbReference>
<dbReference type="Proteomes" id="UP001172708">
    <property type="component" value="Unassembled WGS sequence"/>
</dbReference>
<accession>A0ABT8GHN2</accession>
<dbReference type="GO" id="GO:0016746">
    <property type="term" value="F:acyltransferase activity"/>
    <property type="evidence" value="ECO:0007669"/>
    <property type="project" value="UniProtKB-KW"/>
</dbReference>
<keyword evidence="2" id="KW-0012">Acyltransferase</keyword>
<dbReference type="EMBL" id="JAUHQA010000001">
    <property type="protein sequence ID" value="MDN4480930.1"/>
    <property type="molecule type" value="Genomic_DNA"/>
</dbReference>
<gene>
    <name evidence="2" type="ORF">QQX02_08360</name>
</gene>